<dbReference type="STRING" id="83449.BON30_35290"/>
<accession>A0A1L9B1M0</accession>
<name>A0A1L9B1M0_9BACT</name>
<dbReference type="AlphaFoldDB" id="A0A1L9B1M0"/>
<evidence type="ECO:0000313" key="2">
    <source>
        <dbReference type="Proteomes" id="UP000182229"/>
    </source>
</evidence>
<reference evidence="1 2" key="2">
    <citation type="submission" date="2016-12" db="EMBL/GenBank/DDBJ databases">
        <title>Draft Genome Sequence of Cystobacter ferrugineus Strain Cbfe23.</title>
        <authorList>
            <person name="Akbar S."/>
            <person name="Dowd S.E."/>
            <person name="Stevens D.C."/>
        </authorList>
    </citation>
    <scope>NUCLEOTIDE SEQUENCE [LARGE SCALE GENOMIC DNA]</scope>
    <source>
        <strain evidence="1 2">Cbfe23</strain>
    </source>
</reference>
<proteinExistence type="predicted"/>
<dbReference type="Proteomes" id="UP000182229">
    <property type="component" value="Unassembled WGS sequence"/>
</dbReference>
<keyword evidence="2" id="KW-1185">Reference proteome</keyword>
<protein>
    <submittedName>
        <fullName evidence="1">Uncharacterized protein</fullName>
    </submittedName>
</protein>
<evidence type="ECO:0000313" key="1">
    <source>
        <dbReference type="EMBL" id="OJH36083.1"/>
    </source>
</evidence>
<gene>
    <name evidence="1" type="ORF">BON30_35290</name>
</gene>
<dbReference type="EMBL" id="MPIN01000012">
    <property type="protein sequence ID" value="OJH36083.1"/>
    <property type="molecule type" value="Genomic_DNA"/>
</dbReference>
<dbReference type="RefSeq" id="WP_071903108.1">
    <property type="nucleotide sequence ID" value="NZ_MPIN01000012.1"/>
</dbReference>
<dbReference type="OrthoDB" id="5511662at2"/>
<reference evidence="2" key="1">
    <citation type="submission" date="2016-11" db="EMBL/GenBank/DDBJ databases">
        <authorList>
            <person name="Shukria A."/>
            <person name="Stevens D.C."/>
        </authorList>
    </citation>
    <scope>NUCLEOTIDE SEQUENCE [LARGE SCALE GENOMIC DNA]</scope>
    <source>
        <strain evidence="2">Cbfe23</strain>
    </source>
</reference>
<sequence length="141" mass="15487">MSTLTYERSGRTNTGAQAVRIEGMRKLRILVQGETVLERPLTVEELGRLGPLVEEARRQPAPVIVLPTPGGPKGMAVSLAFEGEEAPRVRAEAHPGQPVRGVGSPYDALLEDLDELLTEELHARSPRHAYAVLPHELRQQE</sequence>
<comment type="caution">
    <text evidence="1">The sequence shown here is derived from an EMBL/GenBank/DDBJ whole genome shotgun (WGS) entry which is preliminary data.</text>
</comment>
<organism evidence="1 2">
    <name type="scientific">Cystobacter ferrugineus</name>
    <dbReference type="NCBI Taxonomy" id="83449"/>
    <lineage>
        <taxon>Bacteria</taxon>
        <taxon>Pseudomonadati</taxon>
        <taxon>Myxococcota</taxon>
        <taxon>Myxococcia</taxon>
        <taxon>Myxococcales</taxon>
        <taxon>Cystobacterineae</taxon>
        <taxon>Archangiaceae</taxon>
        <taxon>Cystobacter</taxon>
    </lineage>
</organism>